<evidence type="ECO:0000313" key="3">
    <source>
        <dbReference type="Proteomes" id="UP000007844"/>
    </source>
</evidence>
<gene>
    <name evidence="2" type="ORF">Desaf_3105</name>
</gene>
<dbReference type="Proteomes" id="UP000007844">
    <property type="component" value="Chromosome"/>
</dbReference>
<dbReference type="AlphaFoldDB" id="F3Z2Z4"/>
<sequence length="58" mass="6676">MWMIHGETVQSSLPQDLPWWQPDHAIFFGVLYAVLGVIGTGMAVAIFKSWWDTLHPRH</sequence>
<dbReference type="KEGG" id="daf:Desaf_3105"/>
<keyword evidence="1" id="KW-0472">Membrane</keyword>
<keyword evidence="1" id="KW-1133">Transmembrane helix</keyword>
<organism evidence="2 3">
    <name type="scientific">Desulfocurvibacter africanus subsp. africanus str. Walvis Bay</name>
    <dbReference type="NCBI Taxonomy" id="690850"/>
    <lineage>
        <taxon>Bacteria</taxon>
        <taxon>Pseudomonadati</taxon>
        <taxon>Thermodesulfobacteriota</taxon>
        <taxon>Desulfovibrionia</taxon>
        <taxon>Desulfovibrionales</taxon>
        <taxon>Desulfovibrionaceae</taxon>
        <taxon>Desulfocurvibacter</taxon>
    </lineage>
</organism>
<protein>
    <submittedName>
        <fullName evidence="2">Uncharacterized protein</fullName>
    </submittedName>
</protein>
<evidence type="ECO:0000256" key="1">
    <source>
        <dbReference type="SAM" id="Phobius"/>
    </source>
</evidence>
<feature type="transmembrane region" description="Helical" evidence="1">
    <location>
        <begin position="25"/>
        <end position="47"/>
    </location>
</feature>
<dbReference type="HOGENOM" id="CLU_2896834_0_0_7"/>
<keyword evidence="1" id="KW-0812">Transmembrane</keyword>
<dbReference type="eggNOG" id="ENOG502ZNED">
    <property type="taxonomic scope" value="Bacteria"/>
</dbReference>
<proteinExistence type="predicted"/>
<dbReference type="STRING" id="690850.Desaf_3105"/>
<dbReference type="EMBL" id="CP003221">
    <property type="protein sequence ID" value="EGJ51402.1"/>
    <property type="molecule type" value="Genomic_DNA"/>
</dbReference>
<evidence type="ECO:0000313" key="2">
    <source>
        <dbReference type="EMBL" id="EGJ51402.1"/>
    </source>
</evidence>
<reference evidence="2 3" key="1">
    <citation type="journal article" date="2011" name="J. Bacteriol.">
        <title>Genome sequence of the mercury-methylating and pleomorphic Desulfovibrio africanus Strain Walvis Bay.</title>
        <authorList>
            <person name="Brown S.D."/>
            <person name="Wall J.D."/>
            <person name="Kucken A.M."/>
            <person name="Gilmour C.C."/>
            <person name="Podar M."/>
            <person name="Brandt C.C."/>
            <person name="Teshima H."/>
            <person name="Detter J.C."/>
            <person name="Han C.S."/>
            <person name="Land M.L."/>
            <person name="Lucas S."/>
            <person name="Han J."/>
            <person name="Pennacchio L."/>
            <person name="Nolan M."/>
            <person name="Pitluck S."/>
            <person name="Woyke T."/>
            <person name="Goodwin L."/>
            <person name="Palumbo A.V."/>
            <person name="Elias D.A."/>
        </authorList>
    </citation>
    <scope>NUCLEOTIDE SEQUENCE [LARGE SCALE GENOMIC DNA]</scope>
    <source>
        <strain evidence="2 3">Walvis Bay</strain>
    </source>
</reference>
<keyword evidence="3" id="KW-1185">Reference proteome</keyword>
<name>F3Z2Z4_DESAF</name>
<accession>F3Z2Z4</accession>